<accession>W4QIH2</accession>
<proteinExistence type="predicted"/>
<organism evidence="5 6">
    <name type="scientific">Halalkalibacter hemicellulosilyticusJCM 9152</name>
    <dbReference type="NCBI Taxonomy" id="1236971"/>
    <lineage>
        <taxon>Bacteria</taxon>
        <taxon>Bacillati</taxon>
        <taxon>Bacillota</taxon>
        <taxon>Bacilli</taxon>
        <taxon>Bacillales</taxon>
        <taxon>Bacillaceae</taxon>
        <taxon>Halalkalibacter</taxon>
    </lineage>
</organism>
<keyword evidence="3" id="KW-0418">Kinase</keyword>
<dbReference type="AlphaFoldDB" id="W4QIH2"/>
<dbReference type="GO" id="GO:0016301">
    <property type="term" value="F:kinase activity"/>
    <property type="evidence" value="ECO:0007669"/>
    <property type="project" value="UniProtKB-KW"/>
</dbReference>
<evidence type="ECO:0000256" key="1">
    <source>
        <dbReference type="ARBA" id="ARBA00022679"/>
    </source>
</evidence>
<dbReference type="InterPro" id="IPR036759">
    <property type="entry name" value="TPK_catalytic_sf"/>
</dbReference>
<dbReference type="Proteomes" id="UP000018895">
    <property type="component" value="Unassembled WGS sequence"/>
</dbReference>
<gene>
    <name evidence="5" type="ORF">JCM9152_3392</name>
</gene>
<name>W4QIH2_9BACI</name>
<dbReference type="EMBL" id="BAUU01000025">
    <property type="protein sequence ID" value="GAE31896.1"/>
    <property type="molecule type" value="Genomic_DNA"/>
</dbReference>
<reference evidence="5" key="1">
    <citation type="journal article" date="2014" name="Genome Announc.">
        <title>Draft Genome Sequences of Three Alkaliphilic Bacillus Strains, Bacillus wakoensis JCM 9140T, Bacillus akibai JCM 9157T, and Bacillus hemicellulosilyticus JCM 9152T.</title>
        <authorList>
            <person name="Yuki M."/>
            <person name="Oshima K."/>
            <person name="Suda W."/>
            <person name="Oshida Y."/>
            <person name="Kitamura K."/>
            <person name="Iida T."/>
            <person name="Hattori M."/>
            <person name="Ohkuma M."/>
        </authorList>
    </citation>
    <scope>NUCLEOTIDE SEQUENCE [LARGE SCALE GENOMIC DNA]</scope>
    <source>
        <strain evidence="5">JCM 9152</strain>
    </source>
</reference>
<evidence type="ECO:0000313" key="6">
    <source>
        <dbReference type="Proteomes" id="UP000018895"/>
    </source>
</evidence>
<dbReference type="GO" id="GO:0009229">
    <property type="term" value="P:thiamine diphosphate biosynthetic process"/>
    <property type="evidence" value="ECO:0007669"/>
    <property type="project" value="InterPro"/>
</dbReference>
<evidence type="ECO:0008006" key="7">
    <source>
        <dbReference type="Google" id="ProtNLM"/>
    </source>
</evidence>
<dbReference type="GO" id="GO:0005524">
    <property type="term" value="F:ATP binding"/>
    <property type="evidence" value="ECO:0007669"/>
    <property type="project" value="UniProtKB-KW"/>
</dbReference>
<dbReference type="SUPFAM" id="SSF63999">
    <property type="entry name" value="Thiamin pyrophosphokinase, catalytic domain"/>
    <property type="match status" value="1"/>
</dbReference>
<evidence type="ECO:0000256" key="2">
    <source>
        <dbReference type="ARBA" id="ARBA00022741"/>
    </source>
</evidence>
<keyword evidence="1" id="KW-0808">Transferase</keyword>
<keyword evidence="2" id="KW-0547">Nucleotide-binding</keyword>
<dbReference type="STRING" id="1236971.JCM9152_3392"/>
<keyword evidence="6" id="KW-1185">Reference proteome</keyword>
<dbReference type="Gene3D" id="3.40.50.10240">
    <property type="entry name" value="Thiamin pyrophosphokinase, catalytic domain"/>
    <property type="match status" value="1"/>
</dbReference>
<evidence type="ECO:0000313" key="5">
    <source>
        <dbReference type="EMBL" id="GAE31896.1"/>
    </source>
</evidence>
<dbReference type="InterPro" id="IPR047795">
    <property type="entry name" value="Put_SteA-like"/>
</dbReference>
<evidence type="ECO:0000256" key="4">
    <source>
        <dbReference type="ARBA" id="ARBA00022840"/>
    </source>
</evidence>
<dbReference type="NCBIfam" id="NF040608">
    <property type="entry name" value="division_SteA"/>
    <property type="match status" value="1"/>
</dbReference>
<sequence length="390" mass="44483">MAVFAHIKDKRFKEGMDMAEPIYGVLYEHQQTKKLLQYVPEESIVFLWHQDLDGVAVNGLIEGKVKAVINMYQSYSGTFQHPHVTSLLKAGIAVYDVKELHRPKAYTFNGEEMMIDQNGLYKIEGLKSYKVASLEVYDQQLLLEKDELARTHYSSRYEQFVLNTLNFANKEQVWFQTKPRLPHSLHVLKGKRVCVIARNTNYEKDIEVLRSLLNQKNLVIIAVDGAADGLLKKRIRPHFIFGDMDSISERAMFCGATLICHQHVNGDSPGKKRVDRLGLETELIQFVGTSEDVAIMAAYWSEASRIFLVGCRLGMEEFLEKGRPGMGATWLARIQAGTKITDLKGIHHIASSSLALDSVIAPKVERPTMLEFVRSFIQERFYAWKKKEVL</sequence>
<dbReference type="GO" id="GO:0004788">
    <property type="term" value="F:thiamine diphosphokinase activity"/>
    <property type="evidence" value="ECO:0007669"/>
    <property type="project" value="InterPro"/>
</dbReference>
<evidence type="ECO:0000256" key="3">
    <source>
        <dbReference type="ARBA" id="ARBA00022777"/>
    </source>
</evidence>
<protein>
    <recommendedName>
        <fullName evidence="7">Thiamin pyrophosphokinase catalytic domain-containing protein</fullName>
    </recommendedName>
</protein>
<comment type="caution">
    <text evidence="5">The sequence shown here is derived from an EMBL/GenBank/DDBJ whole genome shotgun (WGS) entry which is preliminary data.</text>
</comment>
<keyword evidence="4" id="KW-0067">ATP-binding</keyword>